<evidence type="ECO:0000313" key="2">
    <source>
        <dbReference type="EMBL" id="AQP47431.1"/>
    </source>
</evidence>
<dbReference type="Pfam" id="PF18726">
    <property type="entry name" value="HEPN_SAV_6107"/>
    <property type="match status" value="1"/>
</dbReference>
<dbReference type="KEGG" id="tes:BW730_07905"/>
<dbReference type="AlphaFoldDB" id="A0A1Q2CMU3"/>
<feature type="domain" description="SAV-6107-like HEPN" evidence="1">
    <location>
        <begin position="14"/>
        <end position="99"/>
    </location>
</feature>
<reference evidence="3" key="1">
    <citation type="submission" date="2017-02" db="EMBL/GenBank/DDBJ databases">
        <title>Tessaracoccus aquaemaris sp. nov., isolated from the intestine of a Korean rockfish, Sebastes schlegelii, in a marine aquaculture pond.</title>
        <authorList>
            <person name="Tak E.J."/>
            <person name="Bae J.-W."/>
        </authorList>
    </citation>
    <scope>NUCLEOTIDE SEQUENCE [LARGE SCALE GENOMIC DNA]</scope>
    <source>
        <strain evidence="3">NSG39</strain>
    </source>
</reference>
<sequence length="117" mass="12694">MIDLSHAQRLIIEAEYADPPAARFGVAYRAAQQIALAVIAASPRRVRGRTDAWELLAAAAPELGEWAAYFGVYAPAAKAGVASERIAADMVRATDQFLADASRWLRRRERVVAAEAV</sequence>
<keyword evidence="3" id="KW-1185">Reference proteome</keyword>
<dbReference type="InterPro" id="IPR040891">
    <property type="entry name" value="HEPN_SAV_6107"/>
</dbReference>
<evidence type="ECO:0000313" key="3">
    <source>
        <dbReference type="Proteomes" id="UP000188145"/>
    </source>
</evidence>
<evidence type="ECO:0000259" key="1">
    <source>
        <dbReference type="Pfam" id="PF18726"/>
    </source>
</evidence>
<gene>
    <name evidence="2" type="ORF">BW730_07905</name>
</gene>
<dbReference type="STRING" id="1332264.BW730_07905"/>
<dbReference type="RefSeq" id="WP_077685762.1">
    <property type="nucleotide sequence ID" value="NZ_CP019606.1"/>
</dbReference>
<dbReference type="EMBL" id="CP019606">
    <property type="protein sequence ID" value="AQP47431.1"/>
    <property type="molecule type" value="Genomic_DNA"/>
</dbReference>
<protein>
    <recommendedName>
        <fullName evidence="1">SAV-6107-like HEPN domain-containing protein</fullName>
    </recommendedName>
</protein>
<dbReference type="Proteomes" id="UP000188145">
    <property type="component" value="Chromosome"/>
</dbReference>
<name>A0A1Q2CMU3_9ACTN</name>
<organism evidence="2 3">
    <name type="scientific">Tessaracoccus aquimaris</name>
    <dbReference type="NCBI Taxonomy" id="1332264"/>
    <lineage>
        <taxon>Bacteria</taxon>
        <taxon>Bacillati</taxon>
        <taxon>Actinomycetota</taxon>
        <taxon>Actinomycetes</taxon>
        <taxon>Propionibacteriales</taxon>
        <taxon>Propionibacteriaceae</taxon>
        <taxon>Tessaracoccus</taxon>
    </lineage>
</organism>
<accession>A0A1Q2CMU3</accession>
<proteinExistence type="predicted"/>